<evidence type="ECO:0000313" key="2">
    <source>
        <dbReference type="Proteomes" id="UP001501509"/>
    </source>
</evidence>
<protein>
    <recommendedName>
        <fullName evidence="3">DUF3703 domain-containing protein</fullName>
    </recommendedName>
</protein>
<sequence>MPSPMPPTVRAAFEAELRQARTATEPEARWTSLERAHILSQSWAWPHTRAHWHMFVLALRCRDRKEAWGQVIRLLVGGPGSLMGRSPEGNTGRTRVGLKTVMPVPDDLAAILAEGEAVSAARSR</sequence>
<reference evidence="2" key="1">
    <citation type="journal article" date="2019" name="Int. J. Syst. Evol. Microbiol.">
        <title>The Global Catalogue of Microorganisms (GCM) 10K type strain sequencing project: providing services to taxonomists for standard genome sequencing and annotation.</title>
        <authorList>
            <consortium name="The Broad Institute Genomics Platform"/>
            <consortium name="The Broad Institute Genome Sequencing Center for Infectious Disease"/>
            <person name="Wu L."/>
            <person name="Ma J."/>
        </authorList>
    </citation>
    <scope>NUCLEOTIDE SEQUENCE [LARGE SCALE GENOMIC DNA]</scope>
    <source>
        <strain evidence="2">JCM 6833</strain>
    </source>
</reference>
<proteinExistence type="predicted"/>
<comment type="caution">
    <text evidence="1">The sequence shown here is derived from an EMBL/GenBank/DDBJ whole genome shotgun (WGS) entry which is preliminary data.</text>
</comment>
<dbReference type="RefSeq" id="WP_344548345.1">
    <property type="nucleotide sequence ID" value="NZ_BAAATD010000018.1"/>
</dbReference>
<dbReference type="InterPro" id="IPR022172">
    <property type="entry name" value="DUF3703"/>
</dbReference>
<organism evidence="1 2">
    <name type="scientific">Actinomadura fulvescens</name>
    <dbReference type="NCBI Taxonomy" id="46160"/>
    <lineage>
        <taxon>Bacteria</taxon>
        <taxon>Bacillati</taxon>
        <taxon>Actinomycetota</taxon>
        <taxon>Actinomycetes</taxon>
        <taxon>Streptosporangiales</taxon>
        <taxon>Thermomonosporaceae</taxon>
        <taxon>Actinomadura</taxon>
    </lineage>
</organism>
<accession>A0ABP6D325</accession>
<dbReference type="Pfam" id="PF12487">
    <property type="entry name" value="DUF3703"/>
    <property type="match status" value="1"/>
</dbReference>
<evidence type="ECO:0008006" key="3">
    <source>
        <dbReference type="Google" id="ProtNLM"/>
    </source>
</evidence>
<dbReference type="Proteomes" id="UP001501509">
    <property type="component" value="Unassembled WGS sequence"/>
</dbReference>
<gene>
    <name evidence="1" type="ORF">GCM10010411_86500</name>
</gene>
<dbReference type="EMBL" id="BAAATD010000018">
    <property type="protein sequence ID" value="GAA2634395.1"/>
    <property type="molecule type" value="Genomic_DNA"/>
</dbReference>
<keyword evidence="2" id="KW-1185">Reference proteome</keyword>
<evidence type="ECO:0000313" key="1">
    <source>
        <dbReference type="EMBL" id="GAA2634395.1"/>
    </source>
</evidence>
<name>A0ABP6D325_9ACTN</name>